<dbReference type="SMART" id="SM00560">
    <property type="entry name" value="LamGL"/>
    <property type="match status" value="1"/>
</dbReference>
<keyword evidence="3" id="KW-1015">Disulfide bond</keyword>
<feature type="compositionally biased region" description="Gly residues" evidence="5">
    <location>
        <begin position="898"/>
        <end position="910"/>
    </location>
</feature>
<dbReference type="InterPro" id="IPR050727">
    <property type="entry name" value="GH43_arabinanases"/>
</dbReference>
<evidence type="ECO:0000256" key="5">
    <source>
        <dbReference type="SAM" id="MobiDB-lite"/>
    </source>
</evidence>
<evidence type="ECO:0000256" key="3">
    <source>
        <dbReference type="ARBA" id="ARBA00023157"/>
    </source>
</evidence>
<evidence type="ECO:0000259" key="7">
    <source>
        <dbReference type="SMART" id="SM00560"/>
    </source>
</evidence>
<organism evidence="8">
    <name type="scientific">Jonesiaceae bacterium BS-20</name>
    <dbReference type="NCBI Taxonomy" id="3120821"/>
    <lineage>
        <taxon>Bacteria</taxon>
        <taxon>Bacillati</taxon>
        <taxon>Actinomycetota</taxon>
        <taxon>Actinomycetes</taxon>
        <taxon>Micrococcales</taxon>
        <taxon>Jonesiaceae</taxon>
    </lineage>
</organism>
<dbReference type="Gene3D" id="2.115.10.20">
    <property type="entry name" value="Glycosyl hydrolase domain, family 43"/>
    <property type="match status" value="1"/>
</dbReference>
<feature type="transmembrane region" description="Helical" evidence="6">
    <location>
        <begin position="967"/>
        <end position="986"/>
    </location>
</feature>
<evidence type="ECO:0000313" key="8">
    <source>
        <dbReference type="EMBL" id="XBH21728.1"/>
    </source>
</evidence>
<dbReference type="PANTHER" id="PTHR43301">
    <property type="entry name" value="ARABINAN ENDO-1,5-ALPHA-L-ARABINOSIDASE"/>
    <property type="match status" value="1"/>
</dbReference>
<keyword evidence="2" id="KW-0378">Hydrolase</keyword>
<keyword evidence="6" id="KW-0472">Membrane</keyword>
<dbReference type="Pfam" id="PF13385">
    <property type="entry name" value="Laminin_G_3"/>
    <property type="match status" value="1"/>
</dbReference>
<keyword evidence="6" id="KW-0812">Transmembrane</keyword>
<reference evidence="8" key="1">
    <citation type="submission" date="2024-02" db="EMBL/GenBank/DDBJ databases">
        <title>Tomenella chthoni gen. nov. sp. nov., a member of the family Jonesiaceae isolated from bat guano.</title>
        <authorList>
            <person name="Miller S.L."/>
            <person name="King J."/>
            <person name="Sankaranarayanan K."/>
            <person name="Lawson P.A."/>
        </authorList>
    </citation>
    <scope>NUCLEOTIDE SEQUENCE</scope>
    <source>
        <strain evidence="8">BS-20</strain>
    </source>
</reference>
<dbReference type="EMBL" id="CP146203">
    <property type="protein sequence ID" value="XBH21728.1"/>
    <property type="molecule type" value="Genomic_DNA"/>
</dbReference>
<evidence type="ECO:0000256" key="2">
    <source>
        <dbReference type="ARBA" id="ARBA00022801"/>
    </source>
</evidence>
<accession>A0AAU7DV66</accession>
<evidence type="ECO:0000256" key="4">
    <source>
        <dbReference type="ARBA" id="ARBA00023295"/>
    </source>
</evidence>
<proteinExistence type="predicted"/>
<protein>
    <submittedName>
        <fullName evidence="8">LamG-like jellyroll fold domain-containing protein</fullName>
    </submittedName>
</protein>
<sequence length="992" mass="104568">MWQRRPQRAFKRAPKVVAAGLGLGLIASLSLVGTSAVATPSGSSNSAALALPTEAVSPPTDGLIAGYRFDQTTGSTIANTVTGGAPATVENAADSQWTGSSLKFTGGGKNSNANWVRLPNDLLKDSGSATVVTEVKIDASMKNTYNFLWNIGSTGTNEYYFASVRDGIRTAITTTSGGGEVNARGGSLEADRWYNLTSVIDGSAGTISLFLDGEFISKTPTTLKPSSVTNQTLNTIGRAPYPDPHLKGEVSAFSVYDRALTASEIKTVSEFTAQPHADSFTAVAQALLDSIKPLKLDDTVTVLPDYNGQIVWDSSEAGIEIGQDGRTAAVALPESGQDPVLTSLTATATVRGIQATIDVPVTLVPQAAATDDYGYLMVHFVEDSQGYAEKIYLDISRGNNAEQWDPLNSGKPILASDLGTTGIRDPYVTYNPETGTYYIIATDLRVFGGDNGSGNCTSWCHWSSQGSTKLNIWESTDLVTWSEQRQIDLATNLAGDKVAELGMAWAPEATWVPDYYGAGKGAFVLYWSSNMYANDNPGHTGSSYSRILWGATPDFTAGSYEYGGVFIDHDGNTIDTTMTQVGDTTYRVTKDNTFGKGLYMEFTTDAQWWLASANWTEIQDKIGANWSGNNPGGVEGPAIFKKHNEDTWYLYVDVIPTVGYRPMVSQDLADGWEPFVSPDFYMAPSTKHGGIIGLTKAQYNTVRQADAVSAVNTVLDPIALEASDTAADLEAALPATTQVNTAYDRGTASLPLFWDLSGLELGVPGDYEITGTVQSIGANLNDWVGKDGDTKWDAADRVPFSSTAITVTTTVSIAAAPVVPVPVEKTELQSAIDLAEALDQSLYTADTWGPLARELAAALGVHADADASQAQVDSATAALLLAHANLKKVADEAPGDGETPGEGGGDGETPGTGQKPDSEKPGSEEPGSEEPGDTTGKENGDGGATTTKPGSSNESADDLAKTGTNGLPFLAAALGLILLGAGAVRYQVRRNL</sequence>
<dbReference type="AlphaFoldDB" id="A0AAU7DV66"/>
<gene>
    <name evidence="8" type="ORF">V5R04_00425</name>
</gene>
<dbReference type="Gene3D" id="2.60.120.200">
    <property type="match status" value="1"/>
</dbReference>
<evidence type="ECO:0000256" key="6">
    <source>
        <dbReference type="SAM" id="Phobius"/>
    </source>
</evidence>
<dbReference type="SUPFAM" id="SSF75005">
    <property type="entry name" value="Arabinanase/levansucrase/invertase"/>
    <property type="match status" value="1"/>
</dbReference>
<keyword evidence="1" id="KW-0732">Signal</keyword>
<dbReference type="PANTHER" id="PTHR43301:SF3">
    <property type="entry name" value="ARABINAN ENDO-1,5-ALPHA-L-ARABINOSIDASE A-RELATED"/>
    <property type="match status" value="1"/>
</dbReference>
<dbReference type="InterPro" id="IPR013320">
    <property type="entry name" value="ConA-like_dom_sf"/>
</dbReference>
<feature type="region of interest" description="Disordered" evidence="5">
    <location>
        <begin position="890"/>
        <end position="964"/>
    </location>
</feature>
<keyword evidence="6" id="KW-1133">Transmembrane helix</keyword>
<dbReference type="InterPro" id="IPR023296">
    <property type="entry name" value="Glyco_hydro_beta-prop_sf"/>
</dbReference>
<dbReference type="CDD" id="cd08983">
    <property type="entry name" value="GH43_Bt3655-like"/>
    <property type="match status" value="1"/>
</dbReference>
<dbReference type="SUPFAM" id="SSF49899">
    <property type="entry name" value="Concanavalin A-like lectins/glucanases"/>
    <property type="match status" value="1"/>
</dbReference>
<dbReference type="GO" id="GO:0016798">
    <property type="term" value="F:hydrolase activity, acting on glycosyl bonds"/>
    <property type="evidence" value="ECO:0007669"/>
    <property type="project" value="UniProtKB-KW"/>
</dbReference>
<feature type="compositionally biased region" description="Polar residues" evidence="5">
    <location>
        <begin position="944"/>
        <end position="954"/>
    </location>
</feature>
<name>A0AAU7DV66_9MICO</name>
<keyword evidence="4" id="KW-0326">Glycosidase</keyword>
<dbReference type="Gene3D" id="1.20.1270.90">
    <property type="entry name" value="AF1782-like"/>
    <property type="match status" value="1"/>
</dbReference>
<dbReference type="InterPro" id="IPR006558">
    <property type="entry name" value="LamG-like"/>
</dbReference>
<evidence type="ECO:0000256" key="1">
    <source>
        <dbReference type="ARBA" id="ARBA00022729"/>
    </source>
</evidence>
<feature type="domain" description="LamG-like jellyroll fold" evidence="7">
    <location>
        <begin position="127"/>
        <end position="263"/>
    </location>
</feature>